<dbReference type="InterPro" id="IPR038721">
    <property type="entry name" value="IS701-like_DDE_dom"/>
</dbReference>
<dbReference type="InterPro" id="IPR012337">
    <property type="entry name" value="RNaseH-like_sf"/>
</dbReference>
<dbReference type="HOGENOM" id="CLU_125357_0_0_7"/>
<reference evidence="3 4" key="2">
    <citation type="submission" date="2012-02" db="EMBL/GenBank/DDBJ databases">
        <title>Improved High-Quality Draft sequence of Desulfobacter postgatei 2ac9.</title>
        <authorList>
            <consortium name="US DOE Joint Genome Institute"/>
            <person name="Lucas S."/>
            <person name="Han J."/>
            <person name="Lapidus A."/>
            <person name="Cheng J.-F."/>
            <person name="Goodwin L."/>
            <person name="Pitluck S."/>
            <person name="Peters L."/>
            <person name="Ovchinnikova G."/>
            <person name="Held B."/>
            <person name="Detter J.C."/>
            <person name="Han C."/>
            <person name="Tapia R."/>
            <person name="Land M."/>
            <person name="Hauser L."/>
            <person name="Kyrpides N."/>
            <person name="Ivanova N."/>
            <person name="Pagani I."/>
            <person name="Orellana R."/>
            <person name="Lovley D."/>
            <person name="Woyke T."/>
        </authorList>
    </citation>
    <scope>NUCLEOTIDE SEQUENCE [LARGE SCALE GENOMIC DNA]</scope>
    <source>
        <strain evidence="3 4">2ac9</strain>
    </source>
</reference>
<accession>I5B5I1</accession>
<dbReference type="STRING" id="879212.DespoDRAFT_02927"/>
<feature type="region of interest" description="Disordered" evidence="1">
    <location>
        <begin position="144"/>
        <end position="176"/>
    </location>
</feature>
<proteinExistence type="predicted"/>
<dbReference type="Proteomes" id="UP000005778">
    <property type="component" value="Chromosome"/>
</dbReference>
<evidence type="ECO:0000256" key="1">
    <source>
        <dbReference type="SAM" id="MobiDB-lite"/>
    </source>
</evidence>
<dbReference type="SUPFAM" id="SSF53098">
    <property type="entry name" value="Ribonuclease H-like"/>
    <property type="match status" value="1"/>
</dbReference>
<gene>
    <name evidence="3" type="ORF">DespoDRAFT_02927</name>
</gene>
<reference evidence="3 4" key="1">
    <citation type="submission" date="2011-09" db="EMBL/GenBank/DDBJ databases">
        <authorList>
            <consortium name="US DOE Joint Genome Institute (JGI-PGF)"/>
            <person name="Lucas S."/>
            <person name="Han J."/>
            <person name="Lapidus A."/>
            <person name="Cheng J.-F."/>
            <person name="Goodwin L."/>
            <person name="Pitluck S."/>
            <person name="Peters L."/>
            <person name="Land M.L."/>
            <person name="Hauser L."/>
            <person name="Orellana R."/>
            <person name="Lovley D."/>
            <person name="Woyke T.J."/>
        </authorList>
    </citation>
    <scope>NUCLEOTIDE SEQUENCE [LARGE SCALE GENOMIC DNA]</scope>
    <source>
        <strain evidence="3 4">2ac9</strain>
    </source>
</reference>
<name>I5B5I1_9BACT</name>
<dbReference type="eggNOG" id="COG3385">
    <property type="taxonomic scope" value="Bacteria"/>
</dbReference>
<organism evidence="3 4">
    <name type="scientific">Desulfobacter postgatei 2ac9</name>
    <dbReference type="NCBI Taxonomy" id="879212"/>
    <lineage>
        <taxon>Bacteria</taxon>
        <taxon>Pseudomonadati</taxon>
        <taxon>Thermodesulfobacteriota</taxon>
        <taxon>Desulfobacteria</taxon>
        <taxon>Desulfobacterales</taxon>
        <taxon>Desulfobacteraceae</taxon>
        <taxon>Desulfobacter</taxon>
    </lineage>
</organism>
<evidence type="ECO:0000313" key="3">
    <source>
        <dbReference type="EMBL" id="EIM64744.1"/>
    </source>
</evidence>
<protein>
    <submittedName>
        <fullName evidence="3">Transposase family protein</fullName>
    </submittedName>
</protein>
<sequence>MNEITTLLTCMHPLLDINTYRHLLIISQALLMMTGRITMLGISRWTEKGCSYRTIQRFFSKNIPWCSLNWAIAKTFLKKSSIILIAGDATTVTKSGKRTFGLGRFFSSIYSRAVPGIAFQTLSLLDVEKRTSWPILIEQMLPKPKSKKPVTTKSKKKKSKVEEDPKGSKNKNNRNVVLNAEMTQVQTMLQKLLKLIGETLQPVYFLYDGAFGNNAAVQMTRQVGLDLISKLRNNSALYFKWDGVYSGKGRLPVYGDKVDYKNLPAAHLKSEETKKQILTRIYQMNVIHKKFTDALNVVIIEKKNVKTGKIATVILFSTDLELDWKNIIDYYRLRFQIEFNFRDAKQHWGLEDFMVIKEHSVINSANLSMWMVNVSQAMLVTSGEKSILDLKARHHGLRYAQEIFKILPENTKPINIVQLFEKIPVLGRIHGEKKAA</sequence>
<dbReference type="AlphaFoldDB" id="I5B5I1"/>
<evidence type="ECO:0000313" key="4">
    <source>
        <dbReference type="Proteomes" id="UP000005778"/>
    </source>
</evidence>
<feature type="compositionally biased region" description="Basic residues" evidence="1">
    <location>
        <begin position="144"/>
        <end position="159"/>
    </location>
</feature>
<feature type="domain" description="Transposase IS701-like DDE" evidence="2">
    <location>
        <begin position="10"/>
        <end position="276"/>
    </location>
</feature>
<evidence type="ECO:0000259" key="2">
    <source>
        <dbReference type="Pfam" id="PF13546"/>
    </source>
</evidence>
<dbReference type="EMBL" id="CM001488">
    <property type="protein sequence ID" value="EIM64744.1"/>
    <property type="molecule type" value="Genomic_DNA"/>
</dbReference>
<dbReference type="Pfam" id="PF13546">
    <property type="entry name" value="DDE_5"/>
    <property type="match status" value="1"/>
</dbReference>
<keyword evidence="4" id="KW-1185">Reference proteome</keyword>